<accession>A0A2A2AHU4</accession>
<evidence type="ECO:0000313" key="1">
    <source>
        <dbReference type="EMBL" id="PAT37323.1"/>
    </source>
</evidence>
<dbReference type="Proteomes" id="UP000218054">
    <property type="component" value="Unassembled WGS sequence"/>
</dbReference>
<reference evidence="1 2" key="1">
    <citation type="submission" date="2017-08" db="EMBL/GenBank/DDBJ databases">
        <title>WGS of Clinical strains of the CDC Group NO-1 linked to zoonotic infections in humans.</title>
        <authorList>
            <person name="Bernier A.-M."/>
            <person name="Bernard K."/>
        </authorList>
    </citation>
    <scope>NUCLEOTIDE SEQUENCE [LARGE SCALE GENOMIC DNA]</scope>
    <source>
        <strain evidence="1 2">NML00-0135</strain>
    </source>
</reference>
<sequence length="498" mass="54481">MPRTAKTWRNGRPMRKKMVGAAVLLVALLGLGYSAAAWYVGLQTQQHVQQAHAAFSAALGVSAQLTQYERGLFHSSARSVVRIEPPEHGATSSVLPTATAPQQQWFFGQGLRGQTIVLEHRIRHLPLLAAPHRAGWVAVRSTPVLSPAGQAALRPSLGDAPPYVLDAVLGYGGSVHWRLAGPAWQRPWEDAQGAAQTLHMRPLHWEGERGPDGRSLRSALQWGGMTLRNAQGVQLLHIEQLHGRDDYQRAAGLQHSYLGQSRYSLGQWQQAGGWQLQGLALAFGIQAQDGQWLRLPLQVQLQRLQLPGDGPQARGEQPAGQPNNQPALSALELKAAVEQLHLPSYEALGSWGWRWLLAQMGASTAWEQLPLAEQGQVRERLAALLAQGLRLKVERLAGQLPEGQWALSGQASAPQLHAIDLGFLPHSLLAKLHASVQLEIAQPLALHWQGQENLELLVQQGLVRQEAGQIRTVLQYQGGHSSINGHPFDLRGIEQLLQ</sequence>
<dbReference type="InterPro" id="IPR010352">
    <property type="entry name" value="DUF945"/>
</dbReference>
<proteinExistence type="predicted"/>
<evidence type="ECO:0008006" key="3">
    <source>
        <dbReference type="Google" id="ProtNLM"/>
    </source>
</evidence>
<protein>
    <recommendedName>
        <fullName evidence="3">DUF945 family protein</fullName>
    </recommendedName>
</protein>
<evidence type="ECO:0000313" key="2">
    <source>
        <dbReference type="Proteomes" id="UP000218054"/>
    </source>
</evidence>
<organism evidence="1 2">
    <name type="scientific">Vandammella animalimorsus</name>
    <dbReference type="NCBI Taxonomy" id="2029117"/>
    <lineage>
        <taxon>Bacteria</taxon>
        <taxon>Pseudomonadati</taxon>
        <taxon>Pseudomonadota</taxon>
        <taxon>Betaproteobacteria</taxon>
        <taxon>Burkholderiales</taxon>
        <taxon>Comamonadaceae</taxon>
        <taxon>Vandammella</taxon>
    </lineage>
</organism>
<dbReference type="AlphaFoldDB" id="A0A2A2AHU4"/>
<keyword evidence="2" id="KW-1185">Reference proteome</keyword>
<dbReference type="EMBL" id="NSJB01000003">
    <property type="protein sequence ID" value="PAT37323.1"/>
    <property type="molecule type" value="Genomic_DNA"/>
</dbReference>
<name>A0A2A2AHU4_9BURK</name>
<comment type="caution">
    <text evidence="1">The sequence shown here is derived from an EMBL/GenBank/DDBJ whole genome shotgun (WGS) entry which is preliminary data.</text>
</comment>
<dbReference type="Pfam" id="PF06097">
    <property type="entry name" value="DUF945"/>
    <property type="match status" value="1"/>
</dbReference>
<gene>
    <name evidence="1" type="ORF">CK625_06860</name>
</gene>